<dbReference type="GeneID" id="19119047"/>
<dbReference type="SUPFAM" id="SSF56112">
    <property type="entry name" value="Protein kinase-like (PK-like)"/>
    <property type="match status" value="1"/>
</dbReference>
<dbReference type="Proteomes" id="UP000054032">
    <property type="component" value="Unassembled WGS sequence"/>
</dbReference>
<reference evidence="2 3" key="1">
    <citation type="journal article" date="2013" name="PLoS Genet.">
        <title>Comparative genome structure, secondary metabolite, and effector coding capacity across Cochliobolus pathogens.</title>
        <authorList>
            <person name="Condon B.J."/>
            <person name="Leng Y."/>
            <person name="Wu D."/>
            <person name="Bushley K.E."/>
            <person name="Ohm R.A."/>
            <person name="Otillar R."/>
            <person name="Martin J."/>
            <person name="Schackwitz W."/>
            <person name="Grimwood J."/>
            <person name="MohdZainudin N."/>
            <person name="Xue C."/>
            <person name="Wang R."/>
            <person name="Manning V.A."/>
            <person name="Dhillon B."/>
            <person name="Tu Z.J."/>
            <person name="Steffenson B.J."/>
            <person name="Salamov A."/>
            <person name="Sun H."/>
            <person name="Lowry S."/>
            <person name="LaButti K."/>
            <person name="Han J."/>
            <person name="Copeland A."/>
            <person name="Lindquist E."/>
            <person name="Barry K."/>
            <person name="Schmutz J."/>
            <person name="Baker S.E."/>
            <person name="Ciuffetti L.M."/>
            <person name="Grigoriev I.V."/>
            <person name="Zhong S."/>
            <person name="Turgeon B.G."/>
        </authorList>
    </citation>
    <scope>NUCLEOTIDE SEQUENCE [LARGE SCALE GENOMIC DNA]</scope>
    <source>
        <strain evidence="2 3">ATCC 44560</strain>
    </source>
</reference>
<dbReference type="EMBL" id="KI964128">
    <property type="protein sequence ID" value="EUC40968.1"/>
    <property type="molecule type" value="Genomic_DNA"/>
</dbReference>
<dbReference type="eggNOG" id="ENOG502R8A1">
    <property type="taxonomic scope" value="Eukaryota"/>
</dbReference>
<dbReference type="HOGENOM" id="CLU_685127_0_0_1"/>
<dbReference type="AlphaFoldDB" id="W6YTV7"/>
<evidence type="ECO:0000313" key="3">
    <source>
        <dbReference type="Proteomes" id="UP000054032"/>
    </source>
</evidence>
<proteinExistence type="predicted"/>
<dbReference type="OrthoDB" id="5979581at2759"/>
<feature type="compositionally biased region" description="Basic and acidic residues" evidence="1">
    <location>
        <begin position="285"/>
        <end position="298"/>
    </location>
</feature>
<dbReference type="Gene3D" id="1.10.510.10">
    <property type="entry name" value="Transferase(Phosphotransferase) domain 1"/>
    <property type="match status" value="1"/>
</dbReference>
<protein>
    <recommendedName>
        <fullName evidence="4">Protein kinase domain-containing protein</fullName>
    </recommendedName>
</protein>
<dbReference type="InterPro" id="IPR011009">
    <property type="entry name" value="Kinase-like_dom_sf"/>
</dbReference>
<keyword evidence="3" id="KW-1185">Reference proteome</keyword>
<organism evidence="2 3">
    <name type="scientific">Bipolaris oryzae ATCC 44560</name>
    <dbReference type="NCBI Taxonomy" id="930090"/>
    <lineage>
        <taxon>Eukaryota</taxon>
        <taxon>Fungi</taxon>
        <taxon>Dikarya</taxon>
        <taxon>Ascomycota</taxon>
        <taxon>Pezizomycotina</taxon>
        <taxon>Dothideomycetes</taxon>
        <taxon>Pleosporomycetidae</taxon>
        <taxon>Pleosporales</taxon>
        <taxon>Pleosporineae</taxon>
        <taxon>Pleosporaceae</taxon>
        <taxon>Bipolaris</taxon>
    </lineage>
</organism>
<evidence type="ECO:0000256" key="1">
    <source>
        <dbReference type="SAM" id="MobiDB-lite"/>
    </source>
</evidence>
<evidence type="ECO:0000313" key="2">
    <source>
        <dbReference type="EMBL" id="EUC40968.1"/>
    </source>
</evidence>
<gene>
    <name evidence="2" type="ORF">COCMIDRAFT_107438</name>
</gene>
<dbReference type="RefSeq" id="XP_007692523.1">
    <property type="nucleotide sequence ID" value="XM_007694333.1"/>
</dbReference>
<evidence type="ECO:0008006" key="4">
    <source>
        <dbReference type="Google" id="ProtNLM"/>
    </source>
</evidence>
<name>W6YTV7_COCMI</name>
<accession>W6YTV7</accession>
<dbReference type="KEGG" id="bor:COCMIDRAFT_107438"/>
<sequence>MSEPIPTVARPPGALFRVVKTLSKSSQSTGVYLCLSRILPCSSEPTMNIDEDLANRCAPILAAFEKMTGNARLQQQLGLLEYERLGDVLYQNIQENRTSLLRSGQIEMLPQLVVVKMSTDKEKVRREVEAVEEIHRVAGVVSTLHIGSYILGSQHTEAPEMSYMALRPIFGPTLEQLGERSSNGRSGGIPDWLMAHTCIGLIEAVEFLHEHSLVHGRIEASNVMLSLYPVYMYHRYRGYPDVQLIDFSDSALTGVKDTALDVRGVLIVMEEAMLKQSDTAPCGMPRRDVRGRTREKQGEQNPLLAQIRNMTAADYEGDMDMQGLRRSLMGIAEDIRHAGPETMPRDIMRLLHADLTTARELECAMRNPLVLKLRSKKEATKAVTDNGLVAVVGVENVETKTRD</sequence>
<feature type="region of interest" description="Disordered" evidence="1">
    <location>
        <begin position="279"/>
        <end position="299"/>
    </location>
</feature>